<evidence type="ECO:0000256" key="1">
    <source>
        <dbReference type="PROSITE-ProRule" id="PRU01331"/>
    </source>
</evidence>
<dbReference type="Proteomes" id="UP000077202">
    <property type="component" value="Unassembled WGS sequence"/>
</dbReference>
<dbReference type="AlphaFoldDB" id="A0A176WRP3"/>
<dbReference type="InterPro" id="IPR008146">
    <property type="entry name" value="Gln_synth_cat_dom"/>
</dbReference>
<dbReference type="EMBL" id="LVLJ01000294">
    <property type="protein sequence ID" value="OAE34952.1"/>
    <property type="molecule type" value="Genomic_DNA"/>
</dbReference>
<dbReference type="SUPFAM" id="SSF51556">
    <property type="entry name" value="Metallo-dependent hydrolases"/>
    <property type="match status" value="1"/>
</dbReference>
<dbReference type="InterPro" id="IPR032466">
    <property type="entry name" value="Metal_Hydrolase"/>
</dbReference>
<accession>A0A176WRP3</accession>
<evidence type="ECO:0000259" key="3">
    <source>
        <dbReference type="PROSITE" id="PS51987"/>
    </source>
</evidence>
<dbReference type="GO" id="GO:0016787">
    <property type="term" value="F:hydrolase activity"/>
    <property type="evidence" value="ECO:0007669"/>
    <property type="project" value="InterPro"/>
</dbReference>
<evidence type="ECO:0000313" key="4">
    <source>
        <dbReference type="EMBL" id="OAE34952.1"/>
    </source>
</evidence>
<dbReference type="SMART" id="SM01230">
    <property type="entry name" value="Gln-synt_C"/>
    <property type="match status" value="1"/>
</dbReference>
<dbReference type="PANTHER" id="PTHR43383">
    <property type="entry name" value="NODULIN 6"/>
    <property type="match status" value="1"/>
</dbReference>
<dbReference type="InterPro" id="IPR036651">
    <property type="entry name" value="Gln_synt_N_sf"/>
</dbReference>
<name>A0A176WRP3_MARPO</name>
<dbReference type="GO" id="GO:0006542">
    <property type="term" value="P:glutamine biosynthetic process"/>
    <property type="evidence" value="ECO:0007669"/>
    <property type="project" value="InterPro"/>
</dbReference>
<evidence type="ECO:0000256" key="2">
    <source>
        <dbReference type="RuleBase" id="RU000384"/>
    </source>
</evidence>
<dbReference type="Gene3D" id="3.20.20.140">
    <property type="entry name" value="Metal-dependent hydrolases"/>
    <property type="match status" value="1"/>
</dbReference>
<comment type="caution">
    <text evidence="4">The sequence shown here is derived from an EMBL/GenBank/DDBJ whole genome shotgun (WGS) entry which is preliminary data.</text>
</comment>
<gene>
    <name evidence="4" type="ORF">AXG93_593s1080</name>
</gene>
<comment type="similarity">
    <text evidence="1 2">Belongs to the glutamine synthetase family.</text>
</comment>
<evidence type="ECO:0000313" key="5">
    <source>
        <dbReference type="Proteomes" id="UP000077202"/>
    </source>
</evidence>
<dbReference type="InterPro" id="IPR014746">
    <property type="entry name" value="Gln_synth/guanido_kin_cat_dom"/>
</dbReference>
<dbReference type="InterPro" id="IPR006680">
    <property type="entry name" value="Amidohydro-rel"/>
</dbReference>
<keyword evidence="5" id="KW-1185">Reference proteome</keyword>
<protein>
    <recommendedName>
        <fullName evidence="3">GS catalytic domain-containing protein</fullName>
    </recommendedName>
</protein>
<dbReference type="GO" id="GO:0004356">
    <property type="term" value="F:glutamine synthetase activity"/>
    <property type="evidence" value="ECO:0007669"/>
    <property type="project" value="InterPro"/>
</dbReference>
<dbReference type="PANTHER" id="PTHR43383:SF2">
    <property type="entry name" value="AMIDOHYDROLASE 2 FAMILY PROTEIN"/>
    <property type="match status" value="1"/>
</dbReference>
<dbReference type="Gene3D" id="3.10.20.70">
    <property type="entry name" value="Glutamine synthetase, N-terminal domain"/>
    <property type="match status" value="1"/>
</dbReference>
<reference evidence="4" key="1">
    <citation type="submission" date="2016-03" db="EMBL/GenBank/DDBJ databases">
        <title>Mechanisms controlling the formation of the plant cell surface in tip-growing cells are functionally conserved among land plants.</title>
        <authorList>
            <person name="Honkanen S."/>
            <person name="Jones V.A."/>
            <person name="Morieri G."/>
            <person name="Champion C."/>
            <person name="Hetherington A.J."/>
            <person name="Kelly S."/>
            <person name="Saint-Marcoux D."/>
            <person name="Proust H."/>
            <person name="Prescott H."/>
            <person name="Dolan L."/>
        </authorList>
    </citation>
    <scope>NUCLEOTIDE SEQUENCE [LARGE SCALE GENOMIC DNA]</scope>
    <source>
        <tissue evidence="4">Whole gametophyte</tissue>
    </source>
</reference>
<dbReference type="SUPFAM" id="SSF55931">
    <property type="entry name" value="Glutamine synthetase/guanido kinase"/>
    <property type="match status" value="1"/>
</dbReference>
<dbReference type="Pfam" id="PF04909">
    <property type="entry name" value="Amidohydro_2"/>
    <property type="match status" value="1"/>
</dbReference>
<dbReference type="Pfam" id="PF00120">
    <property type="entry name" value="Gln-synt_C"/>
    <property type="match status" value="2"/>
</dbReference>
<feature type="domain" description="GS catalytic" evidence="3">
    <location>
        <begin position="524"/>
        <end position="826"/>
    </location>
</feature>
<sequence>MEAEKIRAAVNDIELVDGHAHNLVALESCHPFLSAFSEAHGPALSYVPHTLSFKLTSDIETSIFQRGLEDIANLYNLGASLESIQEFRQNSSLTALSIKCFKAAKISTVLLDDGLEFDGMKDLAWHKEVVGDVHRILRIEYLAENILKQGLPGVGDKWTLKKFEELFVAGLKSYPKFIFSLCLRPCSGLRINPSVTDEDAEKGLVRTVGTVEEIRLTDKNLTDWIFTKALELATSHDIPMQIHTGFGDVDLDLELANPVLLRSILEDLRFKHARIVLLHAAYPYMRQASYLACVYPQIHLDFGLAIPKLSVRGMKTAVAELLELAPINKVMFSTDAYAFPETYYLGAKWARTVLAEVLCDCVEEGDLSVDEAIAAAESILSKNSLAFYKLTTRAQTSDNSENQKAVDTNASKNFECSHSSLSVLDKVDYVRLLWGDTTGQRRCRVVPSARYKAVALKNGLSLATCCMALSSHKDAPARGSGLSGTGEIRLMPDASTLLEVPQWNHGLVLADMHVKPGTPSELCPRTTLRRLTGLLEEEYQLALTVVAHADDARRPERWEAVDSSSYCSSTGLTQSLATLECMLSWLNTMQINIEQFHAESGGGQFEFALAHEPILIAADKLLLAREAITAAALQQNFLATFIPKLNLKTTPVGSGSHVHLSLWKEGKNVFSAESKADSNFGIYERLKPNMWCGAFQCWGQVNREAPLRTSSPPDVSDGVVSNFELKSFDGCANPHLGLAAIVAGGLDGLRKKLKLPAPVDGNPADEVEGVIRKLPRTLEDAAQCLEEDDLLRQLMGEQLVKVVLAIRRADVAHYKSLSPDDLLYKY</sequence>
<dbReference type="Gene3D" id="3.30.590.10">
    <property type="entry name" value="Glutamine synthetase/guanido kinase, catalytic domain"/>
    <property type="match status" value="2"/>
</dbReference>
<proteinExistence type="inferred from homology"/>
<dbReference type="PROSITE" id="PS51987">
    <property type="entry name" value="GS_CATALYTIC"/>
    <property type="match status" value="1"/>
</dbReference>
<organism evidence="4 5">
    <name type="scientific">Marchantia polymorpha subsp. ruderalis</name>
    <dbReference type="NCBI Taxonomy" id="1480154"/>
    <lineage>
        <taxon>Eukaryota</taxon>
        <taxon>Viridiplantae</taxon>
        <taxon>Streptophyta</taxon>
        <taxon>Embryophyta</taxon>
        <taxon>Marchantiophyta</taxon>
        <taxon>Marchantiopsida</taxon>
        <taxon>Marchantiidae</taxon>
        <taxon>Marchantiales</taxon>
        <taxon>Marchantiaceae</taxon>
        <taxon>Marchantia</taxon>
    </lineage>
</organism>